<dbReference type="Pfam" id="PF00005">
    <property type="entry name" value="ABC_tran"/>
    <property type="match status" value="1"/>
</dbReference>
<dbReference type="SMART" id="SM00382">
    <property type="entry name" value="AAA"/>
    <property type="match status" value="1"/>
</dbReference>
<dbReference type="EMBL" id="DROD01000224">
    <property type="protein sequence ID" value="HHJ52194.1"/>
    <property type="molecule type" value="Genomic_DNA"/>
</dbReference>
<name>A0A7V5UEH8_CALAY</name>
<dbReference type="PANTHER" id="PTHR43023:SF3">
    <property type="entry name" value="PROTEIN TRIGALACTOSYLDIACYLGLYCEROL 3, CHLOROPLASTIC"/>
    <property type="match status" value="1"/>
</dbReference>
<keyword evidence="2" id="KW-0547">Nucleotide-binding</keyword>
<keyword evidence="3 5" id="KW-0067">ATP-binding</keyword>
<dbReference type="AlphaFoldDB" id="A0A7V5UEH8"/>
<feature type="domain" description="ABC transporter" evidence="4">
    <location>
        <begin position="7"/>
        <end position="243"/>
    </location>
</feature>
<protein>
    <submittedName>
        <fullName evidence="5">ATP-binding cassette domain-containing protein</fullName>
    </submittedName>
</protein>
<gene>
    <name evidence="5" type="ORF">ENJ89_03275</name>
</gene>
<dbReference type="InterPro" id="IPR003593">
    <property type="entry name" value="AAA+_ATPase"/>
</dbReference>
<dbReference type="Gene3D" id="3.40.50.300">
    <property type="entry name" value="P-loop containing nucleotide triphosphate hydrolases"/>
    <property type="match status" value="1"/>
</dbReference>
<dbReference type="SUPFAM" id="SSF52540">
    <property type="entry name" value="P-loop containing nucleoside triphosphate hydrolases"/>
    <property type="match status" value="1"/>
</dbReference>
<evidence type="ECO:0000256" key="3">
    <source>
        <dbReference type="ARBA" id="ARBA00022840"/>
    </source>
</evidence>
<dbReference type="InterPro" id="IPR017871">
    <property type="entry name" value="ABC_transporter-like_CS"/>
</dbReference>
<reference evidence="5" key="1">
    <citation type="journal article" date="2020" name="mSystems">
        <title>Genome- and Community-Level Interaction Insights into Carbon Utilization and Element Cycling Functions of Hydrothermarchaeota in Hydrothermal Sediment.</title>
        <authorList>
            <person name="Zhou Z."/>
            <person name="Liu Y."/>
            <person name="Xu W."/>
            <person name="Pan J."/>
            <person name="Luo Z.H."/>
            <person name="Li M."/>
        </authorList>
    </citation>
    <scope>NUCLEOTIDE SEQUENCE [LARGE SCALE GENOMIC DNA]</scope>
    <source>
        <strain evidence="5">HyVt-527</strain>
    </source>
</reference>
<dbReference type="Proteomes" id="UP000886124">
    <property type="component" value="Unassembled WGS sequence"/>
</dbReference>
<evidence type="ECO:0000259" key="4">
    <source>
        <dbReference type="PROSITE" id="PS50893"/>
    </source>
</evidence>
<dbReference type="PROSITE" id="PS00211">
    <property type="entry name" value="ABC_TRANSPORTER_1"/>
    <property type="match status" value="1"/>
</dbReference>
<organism evidence="5">
    <name type="scientific">Caldithrix abyssi</name>
    <dbReference type="NCBI Taxonomy" id="187145"/>
    <lineage>
        <taxon>Bacteria</taxon>
        <taxon>Pseudomonadati</taxon>
        <taxon>Calditrichota</taxon>
        <taxon>Calditrichia</taxon>
        <taxon>Calditrichales</taxon>
        <taxon>Calditrichaceae</taxon>
        <taxon>Caldithrix</taxon>
    </lineage>
</organism>
<dbReference type="GO" id="GO:0016887">
    <property type="term" value="F:ATP hydrolysis activity"/>
    <property type="evidence" value="ECO:0007669"/>
    <property type="project" value="InterPro"/>
</dbReference>
<evidence type="ECO:0000256" key="2">
    <source>
        <dbReference type="ARBA" id="ARBA00022741"/>
    </source>
</evidence>
<sequence length="247" mass="27102">MNSTPVVQIKNLTSGYEERVILQDISLEIPEGQITVILGTSGCGKTTLLKHMIGLKQPTRGEIFLLGKNLLGLGEREAEQLFRRVGVLFQNGALLGSLPIHENVAIPLQQHTSLPDEVIEDMVRVKLALVGLESAYYLYPSELSGGMRKRAAVARAIALDPQVLFADEPAAGLDPVTAASLDDLLLSLKQQLRMTLVVVTHEIASIKRIADRIIYLHDRTVLFAGTLQDALQSELEPLRRFFNAAES</sequence>
<proteinExistence type="predicted"/>
<dbReference type="PANTHER" id="PTHR43023">
    <property type="entry name" value="PROTEIN TRIGALACTOSYLDIACYLGLYCEROL 3, CHLOROPLASTIC"/>
    <property type="match status" value="1"/>
</dbReference>
<dbReference type="InterPro" id="IPR003439">
    <property type="entry name" value="ABC_transporter-like_ATP-bd"/>
</dbReference>
<accession>A0A7V5UEH8</accession>
<dbReference type="PROSITE" id="PS50893">
    <property type="entry name" value="ABC_TRANSPORTER_2"/>
    <property type="match status" value="1"/>
</dbReference>
<comment type="caution">
    <text evidence="5">The sequence shown here is derived from an EMBL/GenBank/DDBJ whole genome shotgun (WGS) entry which is preliminary data.</text>
</comment>
<evidence type="ECO:0000256" key="1">
    <source>
        <dbReference type="ARBA" id="ARBA00022448"/>
    </source>
</evidence>
<dbReference type="InterPro" id="IPR027417">
    <property type="entry name" value="P-loop_NTPase"/>
</dbReference>
<evidence type="ECO:0000313" key="5">
    <source>
        <dbReference type="EMBL" id="HHJ52194.1"/>
    </source>
</evidence>
<dbReference type="GO" id="GO:0005524">
    <property type="term" value="F:ATP binding"/>
    <property type="evidence" value="ECO:0007669"/>
    <property type="project" value="UniProtKB-KW"/>
</dbReference>
<keyword evidence="1" id="KW-0813">Transport</keyword>